<dbReference type="GO" id="GO:0008233">
    <property type="term" value="F:peptidase activity"/>
    <property type="evidence" value="ECO:0007669"/>
    <property type="project" value="UniProtKB-KW"/>
</dbReference>
<evidence type="ECO:0000259" key="1">
    <source>
        <dbReference type="Pfam" id="PF12392"/>
    </source>
</evidence>
<dbReference type="InterPro" id="IPR020988">
    <property type="entry name" value="Pept_U32_collagenase"/>
</dbReference>
<sequence>MKAPEILSPAGSFEALKAAVENGADAVYLGGKEFNARKGAVNFDRDELKAACEYAHLKGVNIYVTVNILLSDREMEEAGNFIDFLYSIGVDGIIVQDLGLGFFIKKNFKEMELHASTQMTIHNLESARVLKEMNFDRIVLARELSLDDIKEIKRNTGLKVETFVHGALCFCYSGQCLMSSFIGARSGNRGQCAQPCRLPYTIVDKEARPLTRKLHFLSPRDLNMIEYLPRLIEAGIDSFKIEGRLKRPEYVAQVTALYRKAVDSFFENPEKFKIEFEDKKRLAQIFNRDFTTGYYFKNPGSELMSIDCPRNKGIFLGKVTGFNPKSGMTQILLEDTLRVGDGVDFRGDDSFGYTVTRFFANNKEAKEAGAGTLIEIKTKKSLPKGTPVYKTSDITLIEQLKETYRNLKLEKKIPVDIEVAIKKGSPMQIKVVDEDGNISTQKADFITEKAEKKPLEQRELREQIDRLGNTVFKLRKFTARIDDDVMVPFSVINELRRRAIEDIEQQRIKAHIKLTPPGNWKENLKNVYDFEKETAHPYTGLKFSVRVNSPEAAKAAIFAGAEIIYYGGEDLSVTFSSYKESYESAKNNGRKFYLVFPRIIKNDKMKLLSSLLGELKKNGVKGVLAGNLGVLNEAKERGFETVADFSLNVFNSLSLNLLETLGANRVVLSTELTLSQIKQMKSRVEKECIVQGKIPLMISEHNLIKSNVKKGEEVFGLKDRIGKVFPVKVDENGRTHIYNCDELCMINYLDQISQSEISVAQLYLTDETPERVHYVVSAYVKAANKAQEIDESEITPDFTHGHYFRGVL</sequence>
<dbReference type="Pfam" id="PF01136">
    <property type="entry name" value="Peptidase_U32"/>
    <property type="match status" value="2"/>
</dbReference>
<dbReference type="Proteomes" id="UP000280960">
    <property type="component" value="Chromosome"/>
</dbReference>
<dbReference type="InterPro" id="IPR001539">
    <property type="entry name" value="Peptidase_U32"/>
</dbReference>
<reference evidence="2 3" key="1">
    <citation type="submission" date="2018-10" db="EMBL/GenBank/DDBJ databases">
        <authorList>
            <person name="Zhang X."/>
        </authorList>
    </citation>
    <scope>NUCLEOTIDE SEQUENCE [LARGE SCALE GENOMIC DNA]</scope>
    <source>
        <strain evidence="2 3">SK-G1</strain>
    </source>
</reference>
<dbReference type="InterPro" id="IPR051454">
    <property type="entry name" value="RNA/ubiquinone_mod_enzymes"/>
</dbReference>
<evidence type="ECO:0000313" key="3">
    <source>
        <dbReference type="Proteomes" id="UP000280960"/>
    </source>
</evidence>
<proteinExistence type="predicted"/>
<protein>
    <submittedName>
        <fullName evidence="2">U32 family peptidase</fullName>
    </submittedName>
</protein>
<dbReference type="RefSeq" id="WP_122014802.1">
    <property type="nucleotide sequence ID" value="NZ_CP033169.1"/>
</dbReference>
<evidence type="ECO:0000313" key="2">
    <source>
        <dbReference type="EMBL" id="AYO30773.1"/>
    </source>
</evidence>
<dbReference type="EMBL" id="CP033169">
    <property type="protein sequence ID" value="AYO30773.1"/>
    <property type="molecule type" value="Genomic_DNA"/>
</dbReference>
<dbReference type="KEGG" id="bacg:D2962_09265"/>
<feature type="domain" description="Peptidase U32 collagenase" evidence="1">
    <location>
        <begin position="388"/>
        <end position="508"/>
    </location>
</feature>
<dbReference type="PROSITE" id="PS01276">
    <property type="entry name" value="PEPTIDASE_U32"/>
    <property type="match status" value="1"/>
</dbReference>
<keyword evidence="3" id="KW-1185">Reference proteome</keyword>
<dbReference type="GO" id="GO:0006508">
    <property type="term" value="P:proteolysis"/>
    <property type="evidence" value="ECO:0007669"/>
    <property type="project" value="UniProtKB-KW"/>
</dbReference>
<dbReference type="AlphaFoldDB" id="A0A3G2R5N8"/>
<name>A0A3G2R5N8_9FIRM</name>
<dbReference type="PANTHER" id="PTHR30217:SF10">
    <property type="entry name" value="23S RRNA 5-HYDROXYCYTIDINE C2501 SYNTHASE"/>
    <property type="match status" value="1"/>
</dbReference>
<gene>
    <name evidence="2" type="ORF">D2962_09265</name>
</gene>
<accession>A0A3G2R5N8</accession>
<dbReference type="PANTHER" id="PTHR30217">
    <property type="entry name" value="PEPTIDASE U32 FAMILY"/>
    <property type="match status" value="1"/>
</dbReference>
<organism evidence="2 3">
    <name type="scientific">Biomaibacter acetigenes</name>
    <dbReference type="NCBI Taxonomy" id="2316383"/>
    <lineage>
        <taxon>Bacteria</taxon>
        <taxon>Bacillati</taxon>
        <taxon>Bacillota</taxon>
        <taxon>Clostridia</taxon>
        <taxon>Thermosediminibacterales</taxon>
        <taxon>Tepidanaerobacteraceae</taxon>
        <taxon>Biomaibacter</taxon>
    </lineage>
</organism>
<dbReference type="Pfam" id="PF12392">
    <property type="entry name" value="DUF3656"/>
    <property type="match status" value="1"/>
</dbReference>